<dbReference type="OrthoDB" id="3798088at2759"/>
<evidence type="ECO:0000313" key="2">
    <source>
        <dbReference type="EMBL" id="KAF2112097.1"/>
    </source>
</evidence>
<evidence type="ECO:0000313" key="3">
    <source>
        <dbReference type="Proteomes" id="UP000799770"/>
    </source>
</evidence>
<dbReference type="InterPro" id="IPR011333">
    <property type="entry name" value="SKP1/BTB/POZ_sf"/>
</dbReference>
<name>A0A6A5YZS6_9PLEO</name>
<gene>
    <name evidence="2" type="ORF">BDV96DRAFT_169024</name>
</gene>
<accession>A0A6A5YZS6</accession>
<dbReference type="PANTHER" id="PTHR47843:SF2">
    <property type="entry name" value="BTB DOMAIN-CONTAINING PROTEIN"/>
    <property type="match status" value="1"/>
</dbReference>
<dbReference type="SUPFAM" id="SSF54695">
    <property type="entry name" value="POZ domain"/>
    <property type="match status" value="1"/>
</dbReference>
<dbReference type="CDD" id="cd18186">
    <property type="entry name" value="BTB_POZ_ZBTB_KLHL-like"/>
    <property type="match status" value="1"/>
</dbReference>
<feature type="domain" description="BTB" evidence="1">
    <location>
        <begin position="20"/>
        <end position="92"/>
    </location>
</feature>
<organism evidence="2 3">
    <name type="scientific">Lophiotrema nucula</name>
    <dbReference type="NCBI Taxonomy" id="690887"/>
    <lineage>
        <taxon>Eukaryota</taxon>
        <taxon>Fungi</taxon>
        <taxon>Dikarya</taxon>
        <taxon>Ascomycota</taxon>
        <taxon>Pezizomycotina</taxon>
        <taxon>Dothideomycetes</taxon>
        <taxon>Pleosporomycetidae</taxon>
        <taxon>Pleosporales</taxon>
        <taxon>Lophiotremataceae</taxon>
        <taxon>Lophiotrema</taxon>
    </lineage>
</organism>
<evidence type="ECO:0000259" key="1">
    <source>
        <dbReference type="PROSITE" id="PS50097"/>
    </source>
</evidence>
<dbReference type="PANTHER" id="PTHR47843">
    <property type="entry name" value="BTB DOMAIN-CONTAINING PROTEIN-RELATED"/>
    <property type="match status" value="1"/>
</dbReference>
<dbReference type="EMBL" id="ML977332">
    <property type="protein sequence ID" value="KAF2112097.1"/>
    <property type="molecule type" value="Genomic_DNA"/>
</dbReference>
<dbReference type="Proteomes" id="UP000799770">
    <property type="component" value="Unassembled WGS sequence"/>
</dbReference>
<dbReference type="PROSITE" id="PS50097">
    <property type="entry name" value="BTB"/>
    <property type="match status" value="1"/>
</dbReference>
<sequence>MSSPNHFQIFAYCLSDVYNTPVITIIAGRDDSTGEFSMHRGLLCFHSEYFRNMLNGGFKERGSTSLIIQEVDVETFQLFFDWAYTGELGAKGSLASGMLAWDDLLKAYLFADYHIAETFNNLVVDSFFLKWENNWGLPTLHVKTLYDSTTEDDPLRKLFVDLCVETWPINNLEKTRAPYPAHFLLELLMGLKERDCAPAHFLVGPCLDERTMTMRARFCERYHKH</sequence>
<keyword evidence="3" id="KW-1185">Reference proteome</keyword>
<dbReference type="Pfam" id="PF00651">
    <property type="entry name" value="BTB"/>
    <property type="match status" value="1"/>
</dbReference>
<proteinExistence type="predicted"/>
<dbReference type="Gene3D" id="3.30.710.10">
    <property type="entry name" value="Potassium Channel Kv1.1, Chain A"/>
    <property type="match status" value="1"/>
</dbReference>
<dbReference type="SMART" id="SM00225">
    <property type="entry name" value="BTB"/>
    <property type="match status" value="1"/>
</dbReference>
<dbReference type="InterPro" id="IPR000210">
    <property type="entry name" value="BTB/POZ_dom"/>
</dbReference>
<reference evidence="2" key="1">
    <citation type="journal article" date="2020" name="Stud. Mycol.">
        <title>101 Dothideomycetes genomes: a test case for predicting lifestyles and emergence of pathogens.</title>
        <authorList>
            <person name="Haridas S."/>
            <person name="Albert R."/>
            <person name="Binder M."/>
            <person name="Bloem J."/>
            <person name="Labutti K."/>
            <person name="Salamov A."/>
            <person name="Andreopoulos B."/>
            <person name="Baker S."/>
            <person name="Barry K."/>
            <person name="Bills G."/>
            <person name="Bluhm B."/>
            <person name="Cannon C."/>
            <person name="Castanera R."/>
            <person name="Culley D."/>
            <person name="Daum C."/>
            <person name="Ezra D."/>
            <person name="Gonzalez J."/>
            <person name="Henrissat B."/>
            <person name="Kuo A."/>
            <person name="Liang C."/>
            <person name="Lipzen A."/>
            <person name="Lutzoni F."/>
            <person name="Magnuson J."/>
            <person name="Mondo S."/>
            <person name="Nolan M."/>
            <person name="Ohm R."/>
            <person name="Pangilinan J."/>
            <person name="Park H.-J."/>
            <person name="Ramirez L."/>
            <person name="Alfaro M."/>
            <person name="Sun H."/>
            <person name="Tritt A."/>
            <person name="Yoshinaga Y."/>
            <person name="Zwiers L.-H."/>
            <person name="Turgeon B."/>
            <person name="Goodwin S."/>
            <person name="Spatafora J."/>
            <person name="Crous P."/>
            <person name="Grigoriev I."/>
        </authorList>
    </citation>
    <scope>NUCLEOTIDE SEQUENCE</scope>
    <source>
        <strain evidence="2">CBS 627.86</strain>
    </source>
</reference>
<dbReference type="AlphaFoldDB" id="A0A6A5YZS6"/>
<protein>
    <recommendedName>
        <fullName evidence="1">BTB domain-containing protein</fullName>
    </recommendedName>
</protein>